<dbReference type="AlphaFoldDB" id="A0AA86RH42"/>
<evidence type="ECO:0000313" key="3">
    <source>
        <dbReference type="Proteomes" id="UP001642409"/>
    </source>
</evidence>
<dbReference type="EMBL" id="CATOUU010001112">
    <property type="protein sequence ID" value="CAI9972527.1"/>
    <property type="molecule type" value="Genomic_DNA"/>
</dbReference>
<keyword evidence="3" id="KW-1185">Reference proteome</keyword>
<protein>
    <submittedName>
        <fullName evidence="2">Hypothetical_protein</fullName>
    </submittedName>
</protein>
<accession>A0AA86RH42</accession>
<proteinExistence type="predicted"/>
<reference evidence="2 3" key="2">
    <citation type="submission" date="2024-07" db="EMBL/GenBank/DDBJ databases">
        <authorList>
            <person name="Akdeniz Z."/>
        </authorList>
    </citation>
    <scope>NUCLEOTIDE SEQUENCE [LARGE SCALE GENOMIC DNA]</scope>
</reference>
<sequence length="996" mass="116124">MQFSDSQANKTQQETQQYDEMPIQSMFFNADVFDNTFTQSEPISNALIRKADQCVQDLSDILTKCDIPADTLGVFEREANRARLYEKLPVVAPSRIYKQLLDIRVVYEVYLHVCGQKLIQQRVFFPDLCQAINDGLFRPRGSYPLLMSWQIEQPTQQKVTSQAYFLTPQQAAYMSLTQYENEYFAAVQFDRTKAELDCSRLVQNILQKSFFDSSKHTQMIRNSHPLQNLSSLVYKYPEIILLLGQKVPSVTQRIGLFTGYLKQFEQKMINTLHEDINVAQMDILPEKSLIQSPFTRLIFTGIIKSLITHENDLAQWPASYCYQPDSKQVKEYFLADFLFAICGQQSMIDWAKDVLYDFVQVLLSERVINAFQLLCMQSKEGIQYLKPVLKVLAQRILSKLEPIPDVAKTTLTIAQFAIRNLISNVANKLFQQPDTQLSQALSSRFPEIADLIDPLNQKLTNQRIQGLIQRLFKQFTGQLIFGQLIRTALNNPVSFLLIQPSQAHLPQIEVFYSNLSLIGDLLAESFIEISYLDYQLNKQCVKNTVLNQQQTYCFRNNYDSIREFYTELQSIYEYLNFQFITYELKPEQVKNLIQQTEYKVNSMDLTGGYWVGTCAYFCDLHQIFRENTQYLNKNFEILQRNCQDILQQVYITTDQIADDQDFSSDIKFSLYNNVNNLISRVDSLVTPDKVAEFVKMTRTESGVVGGVTFLPIFDDCLLEQKHFELNLNQSRCLDQLIQRHKQSVQEQEVFSQILARGDNLELQMAQANVSEDIKSFYVHCDQLLDLFTLLRRINNFKQQLQRLDTQDEELYFSQISAHQTELTSLTNLTQQTIQSVQHHTEQIQQRKTEKTVLDELQKIILLQLDMLNKNNEFTDNELIEREIDEEQQMNQFNLYAELENEFKLSRNAQILEELVFQHTQYKTKLQNDYTRVQKWAPTSTLEKVFGKPIQFFEIKSEAFKKLFQDKIQDDSEIERMAQMDAAFGEFGEGVHESLDD</sequence>
<organism evidence="1">
    <name type="scientific">Hexamita inflata</name>
    <dbReference type="NCBI Taxonomy" id="28002"/>
    <lineage>
        <taxon>Eukaryota</taxon>
        <taxon>Metamonada</taxon>
        <taxon>Diplomonadida</taxon>
        <taxon>Hexamitidae</taxon>
        <taxon>Hexamitinae</taxon>
        <taxon>Hexamita</taxon>
    </lineage>
</organism>
<name>A0AA86RH42_9EUKA</name>
<gene>
    <name evidence="2" type="ORF">HINF_LOCUS53528</name>
    <name evidence="1" type="ORF">HINF_LOCUS60172</name>
</gene>
<comment type="caution">
    <text evidence="1">The sequence shown here is derived from an EMBL/GenBank/DDBJ whole genome shotgun (WGS) entry which is preliminary data.</text>
</comment>
<reference evidence="1" key="1">
    <citation type="submission" date="2023-06" db="EMBL/GenBank/DDBJ databases">
        <authorList>
            <person name="Kurt Z."/>
        </authorList>
    </citation>
    <scope>NUCLEOTIDE SEQUENCE</scope>
</reference>
<evidence type="ECO:0000313" key="2">
    <source>
        <dbReference type="EMBL" id="CAL6068491.1"/>
    </source>
</evidence>
<dbReference type="Proteomes" id="UP001642409">
    <property type="component" value="Unassembled WGS sequence"/>
</dbReference>
<dbReference type="EMBL" id="CAXDID020000273">
    <property type="protein sequence ID" value="CAL6068491.1"/>
    <property type="molecule type" value="Genomic_DNA"/>
</dbReference>
<evidence type="ECO:0000313" key="1">
    <source>
        <dbReference type="EMBL" id="CAI9972527.1"/>
    </source>
</evidence>